<name>A0A126V641_9RHOB</name>
<dbReference type="AlphaFoldDB" id="A0A126V641"/>
<evidence type="ECO:0000256" key="1">
    <source>
        <dbReference type="SAM" id="MobiDB-lite"/>
    </source>
</evidence>
<sequence>MTADAVQSVLKRLMERVGESPDLSLMTPCKAMRNALPKAADHALDLPLIVSDVSLKSHTREMLLSKLEDNRLYMLIQSTDDRLGIAIPDAALLASLIEIQTIGDVSPNPPIARRPTRTDASLVEPFLDAVLAEFVHQLAGKEELPRFLGFSYSRVIENQRHLPLVLPEDDYACFEIAVGLGKVAKPASLILAYPSLRVDMKASEDVGPSKKWTTKLEAGVMGAEVEIDVTLHTFTMPLDEVPNLVVGYEIMLPRMSVNTLKVKGSDGSVVAQGSLGQSNGFRAVKISGVDGAKTTQSKSSMAQMNGNPLEAMGPVDGPIPVTATDAVLPMNTGVPKDFSDMSPPDEVDEPDDGLDDFPSMGDLPPMDDLPDLDFEMDVSPIQID</sequence>
<feature type="compositionally biased region" description="Acidic residues" evidence="1">
    <location>
        <begin position="343"/>
        <end position="355"/>
    </location>
</feature>
<dbReference type="SUPFAM" id="SSF101801">
    <property type="entry name" value="Surface presentation of antigens (SPOA)"/>
    <property type="match status" value="1"/>
</dbReference>
<accession>A0A126V641</accession>
<reference evidence="3 4" key="1">
    <citation type="submission" date="2016-02" db="EMBL/GenBank/DDBJ databases">
        <title>Complete genome sequence of Halocynthiibacter arcticus PAMC 20958t from arctic marine sediment.</title>
        <authorList>
            <person name="Lee Y.M."/>
            <person name="Baek K."/>
            <person name="Lee H.K."/>
            <person name="Shin S.C."/>
        </authorList>
    </citation>
    <scope>NUCLEOTIDE SEQUENCE [LARGE SCALE GENOMIC DNA]</scope>
    <source>
        <strain evidence="3">PAMC 20958</strain>
    </source>
</reference>
<dbReference type="InterPro" id="IPR036429">
    <property type="entry name" value="SpoA-like_sf"/>
</dbReference>
<dbReference type="Pfam" id="PF01052">
    <property type="entry name" value="FliMN_C"/>
    <property type="match status" value="1"/>
</dbReference>
<dbReference type="InterPro" id="IPR001543">
    <property type="entry name" value="FliN-like_C"/>
</dbReference>
<dbReference type="STRING" id="1579316.RC74_21125"/>
<dbReference type="EMBL" id="CP014327">
    <property type="protein sequence ID" value="AML53425.1"/>
    <property type="molecule type" value="Genomic_DNA"/>
</dbReference>
<dbReference type="KEGG" id="hat:RC74_21125"/>
<feature type="domain" description="Flagellar motor switch protein FliN-like C-terminal" evidence="2">
    <location>
        <begin position="220"/>
        <end position="288"/>
    </location>
</feature>
<feature type="region of interest" description="Disordered" evidence="1">
    <location>
        <begin position="333"/>
        <end position="384"/>
    </location>
</feature>
<evidence type="ECO:0000313" key="4">
    <source>
        <dbReference type="Proteomes" id="UP000070371"/>
    </source>
</evidence>
<proteinExistence type="predicted"/>
<evidence type="ECO:0000259" key="2">
    <source>
        <dbReference type="Pfam" id="PF01052"/>
    </source>
</evidence>
<evidence type="ECO:0000313" key="3">
    <source>
        <dbReference type="EMBL" id="AML53425.1"/>
    </source>
</evidence>
<dbReference type="RefSeq" id="WP_039002510.1">
    <property type="nucleotide sequence ID" value="NZ_CP014327.1"/>
</dbReference>
<gene>
    <name evidence="3" type="ORF">RC74_21125</name>
</gene>
<protein>
    <recommendedName>
        <fullName evidence="2">Flagellar motor switch protein FliN-like C-terminal domain-containing protein</fullName>
    </recommendedName>
</protein>
<keyword evidence="4" id="KW-1185">Reference proteome</keyword>
<dbReference type="OrthoDB" id="7824563at2"/>
<organism evidence="3 4">
    <name type="scientific">Falsihalocynthiibacter arcticus</name>
    <dbReference type="NCBI Taxonomy" id="1579316"/>
    <lineage>
        <taxon>Bacteria</taxon>
        <taxon>Pseudomonadati</taxon>
        <taxon>Pseudomonadota</taxon>
        <taxon>Alphaproteobacteria</taxon>
        <taxon>Rhodobacterales</taxon>
        <taxon>Roseobacteraceae</taxon>
        <taxon>Falsihalocynthiibacter</taxon>
    </lineage>
</organism>
<dbReference type="Proteomes" id="UP000070371">
    <property type="component" value="Chromosome"/>
</dbReference>
<dbReference type="Gene3D" id="2.30.330.10">
    <property type="entry name" value="SpoA-like"/>
    <property type="match status" value="1"/>
</dbReference>
<feature type="compositionally biased region" description="Low complexity" evidence="1">
    <location>
        <begin position="356"/>
        <end position="366"/>
    </location>
</feature>